<feature type="region of interest" description="Disordered" evidence="4">
    <location>
        <begin position="342"/>
        <end position="367"/>
    </location>
</feature>
<evidence type="ECO:0000313" key="7">
    <source>
        <dbReference type="EMBL" id="CAH1105748.1"/>
    </source>
</evidence>
<evidence type="ECO:0000256" key="1">
    <source>
        <dbReference type="ARBA" id="ARBA00004613"/>
    </source>
</evidence>
<evidence type="ECO:0000256" key="4">
    <source>
        <dbReference type="SAM" id="MobiDB-lite"/>
    </source>
</evidence>
<dbReference type="SUPFAM" id="SSF53850">
    <property type="entry name" value="Periplasmic binding protein-like II"/>
    <property type="match status" value="2"/>
</dbReference>
<accession>A0A9P0CT42</accession>
<feature type="domain" description="Transferrin-like" evidence="6">
    <location>
        <begin position="554"/>
        <end position="900"/>
    </location>
</feature>
<comment type="subcellular location">
    <subcellularLocation>
        <location evidence="1">Secreted</location>
    </subcellularLocation>
</comment>
<dbReference type="PROSITE" id="PS51408">
    <property type="entry name" value="TRANSFERRIN_LIKE_4"/>
    <property type="match status" value="2"/>
</dbReference>
<dbReference type="GO" id="GO:0005615">
    <property type="term" value="C:extracellular space"/>
    <property type="evidence" value="ECO:0007669"/>
    <property type="project" value="TreeGrafter"/>
</dbReference>
<keyword evidence="5" id="KW-0732">Signal</keyword>
<sequence length="924" mass="104630">MNSNTFYISLSIFILVILNNALQIAGQNFWKIHSVDEEQLKPKEDKIIWCTITAEEQQKCRNFSLANERDQIRVAYRTIKIECQQAANKRECMQLLDEETATMTTLDAGQVFVGGRYHSLIPLAQEILEGGFNYYYAVAVVKRGTLSHVNSLHHLRGTKACFAGVETFAGWILPINTLMNEGGMEIIDCNNHVKTAINYFGPSCAVNCLTDQYNPIGDNSDKLCQICIGKIPGGRCTDSDPYAGYEGAFRCLLEAGEVAFMKHNTIPELLNGLEFGSLSQENFELLCKDGSRRPISEYLACNWGKVPSDAIVVSSAVSFEDRVKLQKFLQKFAERYPKLNRNSTQSSFYGNNNNNPNPYDQSTQSNFDYNAQTNNRFKRQTDYNQYGRNDQNPYNRNNNNNPNDPYNTRTGDDYNRNNNPYNNDFNNQNGINQNQNPNDPFNRDPYHINPNQYGENIDPYGNPNENRNVNPFNVNTFGSNENPYSDYNRTNVTYFEVFDLFESSPRYGIHLNLMLQDAARQINPVPENQQTYTSFLGDSLDTVMGVRQCPVGRMTLCVTSDAEKNKCVKMKIALKAQLMKPEMECYKGHSQIHCMQAIRAGTADVTLLDASDVYTAGLNYDLVPFISEVYNLDEPEYYVVAVGKESDPSTELTYLKNKNTCHGGINTAAGWVYPLAFLISNGWIRPYGCNSVRAAAEYFSKSCVPGALSTEYNTGVPYDNMCDLCHGPSYRYCRRDASEDYYGHTGAFRCLVEGGGHVAFVKHTTVTENTGGKKREWWTRDNLNDDYELLCPDGTRAEVNEYKKCNLGKVKANAVITRGGYGYNETHINAFINLFLYAQTFYGRKFADEFSFSMFSSQPPFADLIFQDATTQLKVIAPEKRHYSEYLGKDFMRARRIVDCHAGSSSFRTTLLAVIVPTLFFLLL</sequence>
<keyword evidence="3" id="KW-0677">Repeat</keyword>
<keyword evidence="2" id="KW-0964">Secreted</keyword>
<evidence type="ECO:0000256" key="3">
    <source>
        <dbReference type="ARBA" id="ARBA00022737"/>
    </source>
</evidence>
<dbReference type="FunFam" id="3.40.190.10:FF:000095">
    <property type="entry name" value="Lactotransferrin"/>
    <property type="match status" value="1"/>
</dbReference>
<evidence type="ECO:0000256" key="2">
    <source>
        <dbReference type="ARBA" id="ARBA00022525"/>
    </source>
</evidence>
<protein>
    <recommendedName>
        <fullName evidence="6">Transferrin-like domain-containing protein</fullName>
    </recommendedName>
</protein>
<dbReference type="Proteomes" id="UP001153636">
    <property type="component" value="Chromosome 2"/>
</dbReference>
<reference evidence="7" key="1">
    <citation type="submission" date="2022-01" db="EMBL/GenBank/DDBJ databases">
        <authorList>
            <person name="King R."/>
        </authorList>
    </citation>
    <scope>NUCLEOTIDE SEQUENCE</scope>
</reference>
<evidence type="ECO:0000313" key="8">
    <source>
        <dbReference type="Proteomes" id="UP001153636"/>
    </source>
</evidence>
<dbReference type="EMBL" id="OV651814">
    <property type="protein sequence ID" value="CAH1105748.1"/>
    <property type="molecule type" value="Genomic_DNA"/>
</dbReference>
<dbReference type="GO" id="GO:0005886">
    <property type="term" value="C:plasma membrane"/>
    <property type="evidence" value="ECO:0007669"/>
    <property type="project" value="TreeGrafter"/>
</dbReference>
<dbReference type="InterPro" id="IPR001156">
    <property type="entry name" value="Transferrin-like_dom"/>
</dbReference>
<dbReference type="GO" id="GO:0005769">
    <property type="term" value="C:early endosome"/>
    <property type="evidence" value="ECO:0007669"/>
    <property type="project" value="TreeGrafter"/>
</dbReference>
<dbReference type="PROSITE" id="PS00206">
    <property type="entry name" value="TRANSFERRIN_LIKE_2"/>
    <property type="match status" value="1"/>
</dbReference>
<dbReference type="GO" id="GO:0055037">
    <property type="term" value="C:recycling endosome"/>
    <property type="evidence" value="ECO:0007669"/>
    <property type="project" value="TreeGrafter"/>
</dbReference>
<evidence type="ECO:0000256" key="5">
    <source>
        <dbReference type="SAM" id="SignalP"/>
    </source>
</evidence>
<dbReference type="SMART" id="SM00094">
    <property type="entry name" value="TR_FER"/>
    <property type="match status" value="2"/>
</dbReference>
<dbReference type="Pfam" id="PF00405">
    <property type="entry name" value="Transferrin"/>
    <property type="match status" value="2"/>
</dbReference>
<feature type="chain" id="PRO_5040322602" description="Transferrin-like domain-containing protein" evidence="5">
    <location>
        <begin position="27"/>
        <end position="924"/>
    </location>
</feature>
<feature type="compositionally biased region" description="Low complexity" evidence="4">
    <location>
        <begin position="388"/>
        <end position="407"/>
    </location>
</feature>
<keyword evidence="8" id="KW-1185">Reference proteome</keyword>
<dbReference type="Gene3D" id="3.40.190.10">
    <property type="entry name" value="Periplasmic binding protein-like II"/>
    <property type="match status" value="5"/>
</dbReference>
<name>A0A9P0CT42_9CUCU</name>
<feature type="compositionally biased region" description="Low complexity" evidence="4">
    <location>
        <begin position="416"/>
        <end position="438"/>
    </location>
</feature>
<dbReference type="PANTHER" id="PTHR11485">
    <property type="entry name" value="TRANSFERRIN"/>
    <property type="match status" value="1"/>
</dbReference>
<dbReference type="PRINTS" id="PR00422">
    <property type="entry name" value="TRANSFERRIN"/>
</dbReference>
<dbReference type="AlphaFoldDB" id="A0A9P0CT42"/>
<proteinExistence type="predicted"/>
<organism evidence="7 8">
    <name type="scientific">Psylliodes chrysocephalus</name>
    <dbReference type="NCBI Taxonomy" id="3402493"/>
    <lineage>
        <taxon>Eukaryota</taxon>
        <taxon>Metazoa</taxon>
        <taxon>Ecdysozoa</taxon>
        <taxon>Arthropoda</taxon>
        <taxon>Hexapoda</taxon>
        <taxon>Insecta</taxon>
        <taxon>Pterygota</taxon>
        <taxon>Neoptera</taxon>
        <taxon>Endopterygota</taxon>
        <taxon>Coleoptera</taxon>
        <taxon>Polyphaga</taxon>
        <taxon>Cucujiformia</taxon>
        <taxon>Chrysomeloidea</taxon>
        <taxon>Chrysomelidae</taxon>
        <taxon>Galerucinae</taxon>
        <taxon>Alticini</taxon>
        <taxon>Psylliodes</taxon>
    </lineage>
</organism>
<dbReference type="CDD" id="cd13529">
    <property type="entry name" value="PBP2_transferrin"/>
    <property type="match status" value="2"/>
</dbReference>
<dbReference type="InterPro" id="IPR018195">
    <property type="entry name" value="Transferrin_Fe_BS"/>
</dbReference>
<feature type="region of interest" description="Disordered" evidence="4">
    <location>
        <begin position="379"/>
        <end position="453"/>
    </location>
</feature>
<evidence type="ECO:0000259" key="6">
    <source>
        <dbReference type="PROSITE" id="PS51408"/>
    </source>
</evidence>
<feature type="domain" description="Transferrin-like" evidence="6">
    <location>
        <begin position="47"/>
        <end position="383"/>
    </location>
</feature>
<gene>
    <name evidence="7" type="ORF">PSYICH_LOCUS6740</name>
</gene>
<dbReference type="GO" id="GO:0006826">
    <property type="term" value="P:iron ion transport"/>
    <property type="evidence" value="ECO:0007669"/>
    <property type="project" value="TreeGrafter"/>
</dbReference>
<dbReference type="OrthoDB" id="9981115at2759"/>
<dbReference type="PROSITE" id="PS00205">
    <property type="entry name" value="TRANSFERRIN_LIKE_1"/>
    <property type="match status" value="1"/>
</dbReference>
<feature type="signal peptide" evidence="5">
    <location>
        <begin position="1"/>
        <end position="26"/>
    </location>
</feature>
<dbReference type="PANTHER" id="PTHR11485:SF29">
    <property type="entry name" value="TRANSFERRIN 2"/>
    <property type="match status" value="1"/>
</dbReference>